<keyword evidence="3" id="KW-0732">Signal</keyword>
<dbReference type="PANTHER" id="PTHR10340">
    <property type="entry name" value="SPHINGOMYELIN PHOSPHODIESTERASE"/>
    <property type="match status" value="1"/>
</dbReference>
<evidence type="ECO:0000256" key="3">
    <source>
        <dbReference type="SAM" id="SignalP"/>
    </source>
</evidence>
<dbReference type="PANTHER" id="PTHR10340:SF34">
    <property type="entry name" value="SPHINGOMYELIN PHOSPHODIESTERASE"/>
    <property type="match status" value="1"/>
</dbReference>
<accession>A0A8H5G2E0</accession>
<gene>
    <name evidence="4" type="ORF">D9756_006561</name>
</gene>
<name>A0A8H5G2E0_9AGAR</name>
<evidence type="ECO:0008006" key="6">
    <source>
        <dbReference type="Google" id="ProtNLM"/>
    </source>
</evidence>
<keyword evidence="2" id="KW-0325">Glycoprotein</keyword>
<dbReference type="CDD" id="cd00842">
    <property type="entry name" value="MPP_ASMase"/>
    <property type="match status" value="1"/>
</dbReference>
<dbReference type="EMBL" id="JAACJO010000006">
    <property type="protein sequence ID" value="KAF5357090.1"/>
    <property type="molecule type" value="Genomic_DNA"/>
</dbReference>
<organism evidence="4 5">
    <name type="scientific">Leucocoprinus leucothites</name>
    <dbReference type="NCBI Taxonomy" id="201217"/>
    <lineage>
        <taxon>Eukaryota</taxon>
        <taxon>Fungi</taxon>
        <taxon>Dikarya</taxon>
        <taxon>Basidiomycota</taxon>
        <taxon>Agaricomycotina</taxon>
        <taxon>Agaricomycetes</taxon>
        <taxon>Agaricomycetidae</taxon>
        <taxon>Agaricales</taxon>
        <taxon>Agaricineae</taxon>
        <taxon>Agaricaceae</taxon>
        <taxon>Leucocoprinus</taxon>
    </lineage>
</organism>
<keyword evidence="5" id="KW-1185">Reference proteome</keyword>
<evidence type="ECO:0000313" key="4">
    <source>
        <dbReference type="EMBL" id="KAF5357090.1"/>
    </source>
</evidence>
<dbReference type="InterPro" id="IPR029052">
    <property type="entry name" value="Metallo-depent_PP-like"/>
</dbReference>
<dbReference type="GO" id="GO:0005615">
    <property type="term" value="C:extracellular space"/>
    <property type="evidence" value="ECO:0007669"/>
    <property type="project" value="TreeGrafter"/>
</dbReference>
<dbReference type="AlphaFoldDB" id="A0A8H5G2E0"/>
<dbReference type="GO" id="GO:0008081">
    <property type="term" value="F:phosphoric diester hydrolase activity"/>
    <property type="evidence" value="ECO:0007669"/>
    <property type="project" value="TreeGrafter"/>
</dbReference>
<reference evidence="4 5" key="1">
    <citation type="journal article" date="2020" name="ISME J.">
        <title>Uncovering the hidden diversity of litter-decomposition mechanisms in mushroom-forming fungi.</title>
        <authorList>
            <person name="Floudas D."/>
            <person name="Bentzer J."/>
            <person name="Ahren D."/>
            <person name="Johansson T."/>
            <person name="Persson P."/>
            <person name="Tunlid A."/>
        </authorList>
    </citation>
    <scope>NUCLEOTIDE SEQUENCE [LARGE SCALE GENOMIC DNA]</scope>
    <source>
        <strain evidence="4 5">CBS 146.42</strain>
    </source>
</reference>
<proteinExistence type="predicted"/>
<keyword evidence="1" id="KW-0378">Hydrolase</keyword>
<protein>
    <recommendedName>
        <fullName evidence="6">Sphingomyelin phosphodiesterase</fullName>
    </recommendedName>
</protein>
<comment type="caution">
    <text evidence="4">The sequence shown here is derived from an EMBL/GenBank/DDBJ whole genome shotgun (WGS) entry which is preliminary data.</text>
</comment>
<feature type="signal peptide" evidence="3">
    <location>
        <begin position="1"/>
        <end position="24"/>
    </location>
</feature>
<evidence type="ECO:0000256" key="1">
    <source>
        <dbReference type="ARBA" id="ARBA00022801"/>
    </source>
</evidence>
<evidence type="ECO:0000256" key="2">
    <source>
        <dbReference type="ARBA" id="ARBA00023180"/>
    </source>
</evidence>
<dbReference type="OrthoDB" id="282973at2759"/>
<dbReference type="SUPFAM" id="SSF56300">
    <property type="entry name" value="Metallo-dependent phosphatases"/>
    <property type="match status" value="1"/>
</dbReference>
<evidence type="ECO:0000313" key="5">
    <source>
        <dbReference type="Proteomes" id="UP000559027"/>
    </source>
</evidence>
<feature type="chain" id="PRO_5034098034" description="Sphingomyelin phosphodiesterase" evidence="3">
    <location>
        <begin position="25"/>
        <end position="650"/>
    </location>
</feature>
<dbReference type="Proteomes" id="UP000559027">
    <property type="component" value="Unassembled WGS sequence"/>
</dbReference>
<sequence>MRFRRFGRVLPLLVALCASNSVHASLVDDIVNAITHAVDCTSCHALLVPLKGLAVLGDSAFSSTFTAVCNALGGYVGLTSTDLKVEDEDVCEGVLAEQGPILAHDLRSISPFDRTSTQLCNAVLGLCQQPAVNQLNFPLPVAPTNPKKWLSKGAKPFQVAHFSDAHIDREYTPGAEVQCTKPICCRNYADEAGQPVTEPAGALASHHCDTSTGLTESMLRAASAQEHSFSIFTGDVIEADIWLVNQTGVTAHLKQFNQEMQTLMGTPVFPVIGRYLFILLTYNLTIAEFGLTGNHEAAPVNSFPRNTTSGASSQWVFDTQAAGWSKWLDAPATNSVQHMSGSYSVVAPGTNLRIISLNTIYWYKANFWLLDSDTFQPDPNGILAFAAGQLQAAEDAGQRAWIIAHMPPSSSDAFHDQVVQRYKNTIAGQFYGHSHVDEFAISYSDYNNRTAENAVSTMWIGPSLTPRSGNPAFKIYDVDPDTYEIMDARVFIGDLSDPSFQSSPQWKQYYSAHEVYGSALPGGWPASTPLTPAFWHKVTEAFEQNDTLFQQFLEFKTRGFNTATCAPGDCKDNAICALRGGRAENNCVVSSPGLPFRKRDGEMTGRRVTTDHCEGTGLGTIFSQMPSGMAEIDVEALKEKLKQEVPELAQ</sequence>
<dbReference type="InterPro" id="IPR041805">
    <property type="entry name" value="ASMase/PPN1_MPP"/>
</dbReference>